<dbReference type="EMBL" id="JBHUOM010000008">
    <property type="protein sequence ID" value="MFD2934964.1"/>
    <property type="molecule type" value="Genomic_DNA"/>
</dbReference>
<dbReference type="Gene3D" id="2.40.160.20">
    <property type="match status" value="1"/>
</dbReference>
<dbReference type="InterPro" id="IPR011250">
    <property type="entry name" value="OMP/PagP_B-barrel"/>
</dbReference>
<dbReference type="Proteomes" id="UP001597512">
    <property type="component" value="Unassembled WGS sequence"/>
</dbReference>
<evidence type="ECO:0000313" key="3">
    <source>
        <dbReference type="EMBL" id="MFD2934964.1"/>
    </source>
</evidence>
<evidence type="ECO:0000256" key="2">
    <source>
        <dbReference type="SAM" id="SignalP"/>
    </source>
</evidence>
<proteinExistence type="predicted"/>
<gene>
    <name evidence="3" type="ORF">ACFS25_14305</name>
</gene>
<feature type="chain" id="PRO_5047463343" description="Outer membrane protein beta-barrel domain-containing protein" evidence="2">
    <location>
        <begin position="23"/>
        <end position="544"/>
    </location>
</feature>
<organism evidence="3 4">
    <name type="scientific">Spirosoma flavum</name>
    <dbReference type="NCBI Taxonomy" id="2048557"/>
    <lineage>
        <taxon>Bacteria</taxon>
        <taxon>Pseudomonadati</taxon>
        <taxon>Bacteroidota</taxon>
        <taxon>Cytophagia</taxon>
        <taxon>Cytophagales</taxon>
        <taxon>Cytophagaceae</taxon>
        <taxon>Spirosoma</taxon>
    </lineage>
</organism>
<keyword evidence="4" id="KW-1185">Reference proteome</keyword>
<dbReference type="RefSeq" id="WP_381501981.1">
    <property type="nucleotide sequence ID" value="NZ_JBHUOM010000008.1"/>
</dbReference>
<feature type="signal peptide" evidence="2">
    <location>
        <begin position="1"/>
        <end position="22"/>
    </location>
</feature>
<evidence type="ECO:0008006" key="5">
    <source>
        <dbReference type="Google" id="ProtNLM"/>
    </source>
</evidence>
<evidence type="ECO:0000313" key="4">
    <source>
        <dbReference type="Proteomes" id="UP001597512"/>
    </source>
</evidence>
<protein>
    <recommendedName>
        <fullName evidence="5">Outer membrane protein beta-barrel domain-containing protein</fullName>
    </recommendedName>
</protein>
<reference evidence="4" key="1">
    <citation type="journal article" date="2019" name="Int. J. Syst. Evol. Microbiol.">
        <title>The Global Catalogue of Microorganisms (GCM) 10K type strain sequencing project: providing services to taxonomists for standard genome sequencing and annotation.</title>
        <authorList>
            <consortium name="The Broad Institute Genomics Platform"/>
            <consortium name="The Broad Institute Genome Sequencing Center for Infectious Disease"/>
            <person name="Wu L."/>
            <person name="Ma J."/>
        </authorList>
    </citation>
    <scope>NUCLEOTIDE SEQUENCE [LARGE SCALE GENOMIC DNA]</scope>
    <source>
        <strain evidence="4">KCTC 52490</strain>
    </source>
</reference>
<name>A0ABW6AK25_9BACT</name>
<feature type="region of interest" description="Disordered" evidence="1">
    <location>
        <begin position="420"/>
        <end position="448"/>
    </location>
</feature>
<feature type="region of interest" description="Disordered" evidence="1">
    <location>
        <begin position="524"/>
        <end position="544"/>
    </location>
</feature>
<feature type="compositionally biased region" description="Polar residues" evidence="1">
    <location>
        <begin position="432"/>
        <end position="448"/>
    </location>
</feature>
<sequence length="544" mass="60997">MRIFFWFLVGTAILALVNQAGAQDSLNYSTNSLTLTQSTTIDTSPGKWRLSGFVGYHQQYQKGYLNENLYLTNGLTAGLATDYFVGPNWGIGIMIGYQNLAVSDLYRQDPSIPKYPFPRILPLTSLHSFMLTIGPAFSFPLARRLSLDINLRGGLFYNDAPILGAYLLNSTQDNLLTGTLLGTTVIPSSQRVRLGFNGSVGVKYQFTQQLSLGLAANDSYSSVGYTQVNVNNNFFQKRVDLKMYGVQAEISYRFSPSSQRTKTAPPVPPTPVCYPPLLDTAQPNLYEVGTAELPVFKWRSSAPVYTEGERYTFRLYTLPGNKVVYEKVVQEPQLVWPAQVPLPDTASYYFYTVHTSRSDEFEQSCRSEPVVGTLGFLKNRPVAQSQVVTPREPVNLFRLRLYVLDSVVVTQVKRQPIEVAKRSKTRTRRPDTSQTQPTSETSAPADSLQSVTKIMPRLIYEGPMQQPNFVWPNAITLPARPAVYQYVINRISNREMLQSYYLMVEPDGCSIIINEATKNKYLQNNMVPTEPPKPDSSPTNKGQP</sequence>
<keyword evidence="2" id="KW-0732">Signal</keyword>
<accession>A0ABW6AK25</accession>
<evidence type="ECO:0000256" key="1">
    <source>
        <dbReference type="SAM" id="MobiDB-lite"/>
    </source>
</evidence>
<dbReference type="SUPFAM" id="SSF56925">
    <property type="entry name" value="OMPA-like"/>
    <property type="match status" value="1"/>
</dbReference>
<comment type="caution">
    <text evidence="3">The sequence shown here is derived from an EMBL/GenBank/DDBJ whole genome shotgun (WGS) entry which is preliminary data.</text>
</comment>